<name>A0ABP6SJB4_9ACTN</name>
<accession>A0ABP6SJB4</accession>
<evidence type="ECO:0000313" key="2">
    <source>
        <dbReference type="Proteomes" id="UP001499990"/>
    </source>
</evidence>
<proteinExistence type="predicted"/>
<dbReference type="RefSeq" id="WP_345042769.1">
    <property type="nucleotide sequence ID" value="NZ_BAAAYL010000001.1"/>
</dbReference>
<dbReference type="Proteomes" id="UP001499990">
    <property type="component" value="Unassembled WGS sequence"/>
</dbReference>
<dbReference type="EMBL" id="BAAAYL010000001">
    <property type="protein sequence ID" value="GAA3378166.1"/>
    <property type="molecule type" value="Genomic_DNA"/>
</dbReference>
<sequence>MRVVKERDGVFVRPVSMEEERRLQRGLILEVVVVRRPNVFVRPVSMDEDRRPQQISRDAKAPVRLCRAIVVLMSAQARPSRTSPR</sequence>
<evidence type="ECO:0000313" key="1">
    <source>
        <dbReference type="EMBL" id="GAA3378166.1"/>
    </source>
</evidence>
<gene>
    <name evidence="1" type="ORF">GCM10020367_56610</name>
</gene>
<keyword evidence="2" id="KW-1185">Reference proteome</keyword>
<protein>
    <submittedName>
        <fullName evidence="1">Uncharacterized protein</fullName>
    </submittedName>
</protein>
<organism evidence="1 2">
    <name type="scientific">Streptomyces sannanensis</name>
    <dbReference type="NCBI Taxonomy" id="285536"/>
    <lineage>
        <taxon>Bacteria</taxon>
        <taxon>Bacillati</taxon>
        <taxon>Actinomycetota</taxon>
        <taxon>Actinomycetes</taxon>
        <taxon>Kitasatosporales</taxon>
        <taxon>Streptomycetaceae</taxon>
        <taxon>Streptomyces</taxon>
    </lineage>
</organism>
<reference evidence="2" key="1">
    <citation type="journal article" date="2019" name="Int. J. Syst. Evol. Microbiol.">
        <title>The Global Catalogue of Microorganisms (GCM) 10K type strain sequencing project: providing services to taxonomists for standard genome sequencing and annotation.</title>
        <authorList>
            <consortium name="The Broad Institute Genomics Platform"/>
            <consortium name="The Broad Institute Genome Sequencing Center for Infectious Disease"/>
            <person name="Wu L."/>
            <person name="Ma J."/>
        </authorList>
    </citation>
    <scope>NUCLEOTIDE SEQUENCE [LARGE SCALE GENOMIC DNA]</scope>
    <source>
        <strain evidence="2">JCM 9651</strain>
    </source>
</reference>
<comment type="caution">
    <text evidence="1">The sequence shown here is derived from an EMBL/GenBank/DDBJ whole genome shotgun (WGS) entry which is preliminary data.</text>
</comment>